<evidence type="ECO:0000256" key="6">
    <source>
        <dbReference type="ARBA" id="ARBA00022989"/>
    </source>
</evidence>
<feature type="transmembrane region" description="Helical" evidence="9">
    <location>
        <begin position="182"/>
        <end position="199"/>
    </location>
</feature>
<dbReference type="PANTHER" id="PTHR33908:SF11">
    <property type="entry name" value="MEMBRANE PROTEIN"/>
    <property type="match status" value="1"/>
</dbReference>
<dbReference type="InterPro" id="IPR050297">
    <property type="entry name" value="LipidA_mod_glycosyltrf_83"/>
</dbReference>
<comment type="caution">
    <text evidence="10">The sequence shown here is derived from an EMBL/GenBank/DDBJ whole genome shotgun (WGS) entry which is preliminary data.</text>
</comment>
<gene>
    <name evidence="10" type="ORF">HF882_03565</name>
</gene>
<feature type="transmembrane region" description="Helical" evidence="9">
    <location>
        <begin position="306"/>
        <end position="325"/>
    </location>
</feature>
<keyword evidence="6 9" id="KW-1133">Transmembrane helix</keyword>
<sequence length="660" mass="74568">MMGFLHDMLRRLPWPLLVLGGMLIVYAMLLKVYLVPTTGGTDQNGYHVSARMFNLNGVFYQKTADDLQFVGSMWVVNERGEYYPKYPPLYPLLAAGMNRLMGPGGGFYATLWGAILAAAGMYVLARRFVGEWYGVLGAGLVMLCPVFTALGITRNSHTPSVALLVWGMAAVIYGATARRRLCQWLLPFAGGVLIAYTTGIRYTDFLMIFVPAAFAVLFTRGARRWRVLAALAAGAAVPFCVLALFLWQAYGAPWRTGYSLTDESSSFELRFVWDNLLIYLPEFFMLVVGPVGLAALPGWRWRWRRAVFWAVWILPTFLLYLTYYWAPDGESTGAMRFLMPLMPAVFLLALLGLRRLLRLLPDRRLAASALALLIAVQGIWGVTRITRLCEGKAANDLQYLVLLESMKNHIPDGAAVIASGGLLNEADFERRWRLYPSYLLTPWGIRNTVERSLGVQAAGLQKERALALKEKLGSLNSGKLQEYLRGFFEELAAAGHPVYFVGRGSEVNQFRRSFHRWFELEAAGTVAGERPAYLLRPVKRDASRYQEAEKRHKPVPMPVWEIVRLGAKRPKVLTSAGTEQELREERREILDRLNRDNDPELARDLARLEAIRDESQEMRRQIQQQKRAAEARRRAAEKRKAEAAKKAAQARRKDEAKPQK</sequence>
<feature type="transmembrane region" description="Helical" evidence="9">
    <location>
        <begin position="106"/>
        <end position="125"/>
    </location>
</feature>
<reference evidence="10 11" key="1">
    <citation type="submission" date="2020-04" db="EMBL/GenBank/DDBJ databases">
        <authorList>
            <person name="Hitch T.C.A."/>
            <person name="Wylensek D."/>
            <person name="Clavel T."/>
        </authorList>
    </citation>
    <scope>NUCLEOTIDE SEQUENCE [LARGE SCALE GENOMIC DNA]</scope>
    <source>
        <strain evidence="10 11">COR2-253-APC-1A</strain>
    </source>
</reference>
<dbReference type="RefSeq" id="WP_168961627.1">
    <property type="nucleotide sequence ID" value="NZ_JABAEW010000004.1"/>
</dbReference>
<evidence type="ECO:0008006" key="12">
    <source>
        <dbReference type="Google" id="ProtNLM"/>
    </source>
</evidence>
<feature type="transmembrane region" description="Helical" evidence="9">
    <location>
        <begin position="132"/>
        <end position="152"/>
    </location>
</feature>
<feature type="transmembrane region" description="Helical" evidence="9">
    <location>
        <begin position="276"/>
        <end position="299"/>
    </location>
</feature>
<keyword evidence="2" id="KW-1003">Cell membrane</keyword>
<comment type="subcellular location">
    <subcellularLocation>
        <location evidence="1">Cell membrane</location>
        <topology evidence="1">Multi-pass membrane protein</topology>
    </subcellularLocation>
</comment>
<evidence type="ECO:0000256" key="9">
    <source>
        <dbReference type="SAM" id="Phobius"/>
    </source>
</evidence>
<dbReference type="GO" id="GO:0016763">
    <property type="term" value="F:pentosyltransferase activity"/>
    <property type="evidence" value="ECO:0007669"/>
    <property type="project" value="TreeGrafter"/>
</dbReference>
<dbReference type="PANTHER" id="PTHR33908">
    <property type="entry name" value="MANNOSYLTRANSFERASE YKCB-RELATED"/>
    <property type="match status" value="1"/>
</dbReference>
<feature type="transmembrane region" description="Helical" evidence="9">
    <location>
        <begin position="12"/>
        <end position="34"/>
    </location>
</feature>
<evidence type="ECO:0000256" key="3">
    <source>
        <dbReference type="ARBA" id="ARBA00022676"/>
    </source>
</evidence>
<proteinExistence type="predicted"/>
<keyword evidence="7 9" id="KW-0472">Membrane</keyword>
<feature type="compositionally biased region" description="Basic and acidic residues" evidence="8">
    <location>
        <begin position="627"/>
        <end position="660"/>
    </location>
</feature>
<feature type="transmembrane region" description="Helical" evidence="9">
    <location>
        <begin position="158"/>
        <end position="175"/>
    </location>
</feature>
<protein>
    <recommendedName>
        <fullName evidence="12">Dolichyl-phosphate-mannose-protein mannosyltransferase</fullName>
    </recommendedName>
</protein>
<organism evidence="10 11">
    <name type="scientific">Victivallis vadensis</name>
    <dbReference type="NCBI Taxonomy" id="172901"/>
    <lineage>
        <taxon>Bacteria</taxon>
        <taxon>Pseudomonadati</taxon>
        <taxon>Lentisphaerota</taxon>
        <taxon>Lentisphaeria</taxon>
        <taxon>Victivallales</taxon>
        <taxon>Victivallaceae</taxon>
        <taxon>Victivallis</taxon>
    </lineage>
</organism>
<dbReference type="GO" id="GO:0005886">
    <property type="term" value="C:plasma membrane"/>
    <property type="evidence" value="ECO:0007669"/>
    <property type="project" value="UniProtKB-SubCell"/>
</dbReference>
<feature type="transmembrane region" description="Helical" evidence="9">
    <location>
        <begin position="365"/>
        <end position="383"/>
    </location>
</feature>
<keyword evidence="3" id="KW-0328">Glycosyltransferase</keyword>
<evidence type="ECO:0000256" key="5">
    <source>
        <dbReference type="ARBA" id="ARBA00022692"/>
    </source>
</evidence>
<dbReference type="AlphaFoldDB" id="A0A848AU87"/>
<evidence type="ECO:0000256" key="4">
    <source>
        <dbReference type="ARBA" id="ARBA00022679"/>
    </source>
</evidence>
<feature type="region of interest" description="Disordered" evidence="8">
    <location>
        <begin position="613"/>
        <end position="660"/>
    </location>
</feature>
<evidence type="ECO:0000256" key="2">
    <source>
        <dbReference type="ARBA" id="ARBA00022475"/>
    </source>
</evidence>
<accession>A0A848AU87</accession>
<evidence type="ECO:0000256" key="7">
    <source>
        <dbReference type="ARBA" id="ARBA00023136"/>
    </source>
</evidence>
<evidence type="ECO:0000313" key="11">
    <source>
        <dbReference type="Proteomes" id="UP000576225"/>
    </source>
</evidence>
<keyword evidence="4" id="KW-0808">Transferase</keyword>
<name>A0A848AU87_9BACT</name>
<feature type="transmembrane region" description="Helical" evidence="9">
    <location>
        <begin position="229"/>
        <end position="250"/>
    </location>
</feature>
<dbReference type="EMBL" id="JABAEW010000004">
    <property type="protein sequence ID" value="NMD85657.1"/>
    <property type="molecule type" value="Genomic_DNA"/>
</dbReference>
<evidence type="ECO:0000256" key="1">
    <source>
        <dbReference type="ARBA" id="ARBA00004651"/>
    </source>
</evidence>
<dbReference type="GO" id="GO:0009103">
    <property type="term" value="P:lipopolysaccharide biosynthetic process"/>
    <property type="evidence" value="ECO:0007669"/>
    <property type="project" value="UniProtKB-ARBA"/>
</dbReference>
<evidence type="ECO:0000256" key="8">
    <source>
        <dbReference type="SAM" id="MobiDB-lite"/>
    </source>
</evidence>
<feature type="transmembrane region" description="Helical" evidence="9">
    <location>
        <begin position="337"/>
        <end position="353"/>
    </location>
</feature>
<evidence type="ECO:0000313" key="10">
    <source>
        <dbReference type="EMBL" id="NMD85657.1"/>
    </source>
</evidence>
<dbReference type="Proteomes" id="UP000576225">
    <property type="component" value="Unassembled WGS sequence"/>
</dbReference>
<keyword evidence="5 9" id="KW-0812">Transmembrane</keyword>
<feature type="transmembrane region" description="Helical" evidence="9">
    <location>
        <begin position="205"/>
        <end position="222"/>
    </location>
</feature>